<dbReference type="Proteomes" id="UP001254813">
    <property type="component" value="Unassembled WGS sequence"/>
</dbReference>
<keyword evidence="1" id="KW-0472">Membrane</keyword>
<gene>
    <name evidence="2" type="ORF">NDI79_15075</name>
</gene>
<comment type="caution">
    <text evidence="2">The sequence shown here is derived from an EMBL/GenBank/DDBJ whole genome shotgun (WGS) entry which is preliminary data.</text>
</comment>
<feature type="transmembrane region" description="Helical" evidence="1">
    <location>
        <begin position="12"/>
        <end position="45"/>
    </location>
</feature>
<sequence length="255" mass="27478">MPEETPRVPLWLAVAITAFVSVPFGTLLGVYSIPVWASFIAWAEYFTFGSSPGQLKWIYGLFPLGAFTMAVFGTVNNYVVDVMGVNLVASSAVLLFVMVAAATYLLTRIPNGMDKSLAYFNGLSMFLVLYFAGIVGGPGTGGGPLVSGDLAWLVNPWIRWVWISLAGVFGGFLGWFNILITFPEVDGEPVEVKPWEWVGIGATVGLCALLWVLYHPWFSVLDGTPTQFLAIVVGIGALILGFGGQAIRKSRVQTA</sequence>
<evidence type="ECO:0000313" key="2">
    <source>
        <dbReference type="EMBL" id="MDS0295493.1"/>
    </source>
</evidence>
<feature type="transmembrane region" description="Helical" evidence="1">
    <location>
        <begin position="226"/>
        <end position="247"/>
    </location>
</feature>
<reference evidence="2 3" key="1">
    <citation type="submission" date="2022-06" db="EMBL/GenBank/DDBJ databases">
        <title>Halogeometricum sp. a new haloarchaeum isolate from saline soil.</title>
        <authorList>
            <person name="Strakova D."/>
            <person name="Galisteo C."/>
            <person name="Sanchez-Porro C."/>
            <person name="Ventosa A."/>
        </authorList>
    </citation>
    <scope>NUCLEOTIDE SEQUENCE [LARGE SCALE GENOMIC DNA]</scope>
    <source>
        <strain evidence="3">S3BR25-2</strain>
    </source>
</reference>
<dbReference type="Pfam" id="PF06496">
    <property type="entry name" value="DUF1097"/>
    <property type="match status" value="1"/>
</dbReference>
<dbReference type="RefSeq" id="WP_310929413.1">
    <property type="nucleotide sequence ID" value="NZ_JAMQOQ010000004.1"/>
</dbReference>
<accession>A0ABU2G5Q9</accession>
<protein>
    <submittedName>
        <fullName evidence="2">DUF1097 domain-containing protein</fullName>
    </submittedName>
</protein>
<keyword evidence="1" id="KW-0812">Transmembrane</keyword>
<organism evidence="2 3">
    <name type="scientific">Halogeometricum luteum</name>
    <dbReference type="NCBI Taxonomy" id="2950537"/>
    <lineage>
        <taxon>Archaea</taxon>
        <taxon>Methanobacteriati</taxon>
        <taxon>Methanobacteriota</taxon>
        <taxon>Stenosarchaea group</taxon>
        <taxon>Halobacteria</taxon>
        <taxon>Halobacteriales</taxon>
        <taxon>Haloferacaceae</taxon>
        <taxon>Halogeometricum</taxon>
    </lineage>
</organism>
<evidence type="ECO:0000256" key="1">
    <source>
        <dbReference type="SAM" id="Phobius"/>
    </source>
</evidence>
<feature type="transmembrane region" description="Helical" evidence="1">
    <location>
        <begin position="118"/>
        <end position="137"/>
    </location>
</feature>
<feature type="transmembrane region" description="Helical" evidence="1">
    <location>
        <begin position="157"/>
        <end position="182"/>
    </location>
</feature>
<evidence type="ECO:0000313" key="3">
    <source>
        <dbReference type="Proteomes" id="UP001254813"/>
    </source>
</evidence>
<dbReference type="EMBL" id="JAMQOQ010000004">
    <property type="protein sequence ID" value="MDS0295493.1"/>
    <property type="molecule type" value="Genomic_DNA"/>
</dbReference>
<feature type="transmembrane region" description="Helical" evidence="1">
    <location>
        <begin position="57"/>
        <end position="75"/>
    </location>
</feature>
<keyword evidence="1" id="KW-1133">Transmembrane helix</keyword>
<feature type="transmembrane region" description="Helical" evidence="1">
    <location>
        <begin position="87"/>
        <end position="106"/>
    </location>
</feature>
<keyword evidence="3" id="KW-1185">Reference proteome</keyword>
<dbReference type="InterPro" id="IPR009476">
    <property type="entry name" value="DUF1097"/>
</dbReference>
<feature type="transmembrane region" description="Helical" evidence="1">
    <location>
        <begin position="194"/>
        <end position="214"/>
    </location>
</feature>
<name>A0ABU2G5Q9_9EURY</name>
<proteinExistence type="predicted"/>